<evidence type="ECO:0000259" key="6">
    <source>
        <dbReference type="Pfam" id="PF00441"/>
    </source>
</evidence>
<dbReference type="PANTHER" id="PTHR43188:SF1">
    <property type="entry name" value="ACYL-COA DEHYDROGENASE"/>
    <property type="match status" value="1"/>
</dbReference>
<dbReference type="GO" id="GO:0050660">
    <property type="term" value="F:flavin adenine dinucleotide binding"/>
    <property type="evidence" value="ECO:0007669"/>
    <property type="project" value="InterPro"/>
</dbReference>
<evidence type="ECO:0000256" key="1">
    <source>
        <dbReference type="ARBA" id="ARBA00001974"/>
    </source>
</evidence>
<dbReference type="SUPFAM" id="SSF47203">
    <property type="entry name" value="Acyl-CoA dehydrogenase C-terminal domain-like"/>
    <property type="match status" value="1"/>
</dbReference>
<dbReference type="InterPro" id="IPR036250">
    <property type="entry name" value="AcylCo_DH-like_C"/>
</dbReference>
<dbReference type="PROSITE" id="PS00073">
    <property type="entry name" value="ACYL_COA_DH_2"/>
    <property type="match status" value="1"/>
</dbReference>
<dbReference type="InterPro" id="IPR006091">
    <property type="entry name" value="Acyl-CoA_Oxase/DH_mid-dom"/>
</dbReference>
<dbReference type="SUPFAM" id="SSF56645">
    <property type="entry name" value="Acyl-CoA dehydrogenase NM domain-like"/>
    <property type="match status" value="1"/>
</dbReference>
<evidence type="ECO:0000256" key="2">
    <source>
        <dbReference type="ARBA" id="ARBA00009347"/>
    </source>
</evidence>
<proteinExistence type="inferred from homology"/>
<dbReference type="InterPro" id="IPR013786">
    <property type="entry name" value="AcylCoA_DH/ox_N"/>
</dbReference>
<dbReference type="InterPro" id="IPR037069">
    <property type="entry name" value="AcylCoA_DH/ox_N_sf"/>
</dbReference>
<gene>
    <name evidence="9" type="ORF">MA20_45760</name>
</gene>
<protein>
    <submittedName>
        <fullName evidence="9">Acyl-CoA dehydrogenase</fullName>
    </submittedName>
</protein>
<evidence type="ECO:0000256" key="3">
    <source>
        <dbReference type="ARBA" id="ARBA00022630"/>
    </source>
</evidence>
<dbReference type="RefSeq" id="WP_041960807.1">
    <property type="nucleotide sequence ID" value="NZ_JRPN01000062.1"/>
</dbReference>
<feature type="domain" description="Acyl-CoA dehydrogenase/oxidase C-terminal" evidence="6">
    <location>
        <begin position="258"/>
        <end position="399"/>
    </location>
</feature>
<dbReference type="InterPro" id="IPR009075">
    <property type="entry name" value="AcylCo_DH/oxidase_C"/>
</dbReference>
<keyword evidence="4 5" id="KW-0274">FAD</keyword>
<dbReference type="Pfam" id="PF02770">
    <property type="entry name" value="Acyl-CoA_dh_M"/>
    <property type="match status" value="1"/>
</dbReference>
<dbReference type="InterPro" id="IPR046373">
    <property type="entry name" value="Acyl-CoA_Oxase/DH_mid-dom_sf"/>
</dbReference>
<evidence type="ECO:0000259" key="7">
    <source>
        <dbReference type="Pfam" id="PF02770"/>
    </source>
</evidence>
<dbReference type="Pfam" id="PF00441">
    <property type="entry name" value="Acyl-CoA_dh_1"/>
    <property type="match status" value="1"/>
</dbReference>
<dbReference type="GO" id="GO:0003995">
    <property type="term" value="F:acyl-CoA dehydrogenase activity"/>
    <property type="evidence" value="ECO:0007669"/>
    <property type="project" value="InterPro"/>
</dbReference>
<dbReference type="EMBL" id="JRPN01000062">
    <property type="protein sequence ID" value="KGT73168.1"/>
    <property type="molecule type" value="Genomic_DNA"/>
</dbReference>
<keyword evidence="5" id="KW-0560">Oxidoreductase</keyword>
<evidence type="ECO:0000313" key="10">
    <source>
        <dbReference type="Proteomes" id="UP000030377"/>
    </source>
</evidence>
<dbReference type="Gene3D" id="1.10.540.10">
    <property type="entry name" value="Acyl-CoA dehydrogenase/oxidase, N-terminal domain"/>
    <property type="match status" value="1"/>
</dbReference>
<keyword evidence="3 5" id="KW-0285">Flavoprotein</keyword>
<dbReference type="InterPro" id="IPR006089">
    <property type="entry name" value="Acyl-CoA_DH_CS"/>
</dbReference>
<evidence type="ECO:0000256" key="4">
    <source>
        <dbReference type="ARBA" id="ARBA00022827"/>
    </source>
</evidence>
<feature type="domain" description="Acyl-CoA dehydrogenase/oxidase N-terminal" evidence="8">
    <location>
        <begin position="31"/>
        <end position="140"/>
    </location>
</feature>
<dbReference type="Proteomes" id="UP000030377">
    <property type="component" value="Unassembled WGS sequence"/>
</dbReference>
<accession>A0A0A3YHJ5</accession>
<dbReference type="InterPro" id="IPR045008">
    <property type="entry name" value="ACX4-like"/>
</dbReference>
<dbReference type="PANTHER" id="PTHR43188">
    <property type="entry name" value="ACYL-COENZYME A OXIDASE"/>
    <property type="match status" value="1"/>
</dbReference>
<name>A0A0A3YHJ5_BRAJP</name>
<dbReference type="Gene3D" id="2.40.110.10">
    <property type="entry name" value="Butyryl-CoA Dehydrogenase, subunit A, domain 2"/>
    <property type="match status" value="1"/>
</dbReference>
<dbReference type="Pfam" id="PF02771">
    <property type="entry name" value="Acyl-CoA_dh_N"/>
    <property type="match status" value="1"/>
</dbReference>
<evidence type="ECO:0000259" key="8">
    <source>
        <dbReference type="Pfam" id="PF02771"/>
    </source>
</evidence>
<comment type="caution">
    <text evidence="9">The sequence shown here is derived from an EMBL/GenBank/DDBJ whole genome shotgun (WGS) entry which is preliminary data.</text>
</comment>
<dbReference type="Gene3D" id="1.20.140.10">
    <property type="entry name" value="Butyryl-CoA Dehydrogenase, subunit A, domain 3"/>
    <property type="match status" value="1"/>
</dbReference>
<dbReference type="InterPro" id="IPR009100">
    <property type="entry name" value="AcylCoA_DH/oxidase_NM_dom_sf"/>
</dbReference>
<comment type="similarity">
    <text evidence="2 5">Belongs to the acyl-CoA dehydrogenase family.</text>
</comment>
<feature type="domain" description="Acyl-CoA oxidase/dehydrogenase middle" evidence="7">
    <location>
        <begin position="146"/>
        <end position="240"/>
    </location>
</feature>
<evidence type="ECO:0000256" key="5">
    <source>
        <dbReference type="RuleBase" id="RU362125"/>
    </source>
</evidence>
<evidence type="ECO:0000313" key="9">
    <source>
        <dbReference type="EMBL" id="KGT73168.1"/>
    </source>
</evidence>
<organism evidence="9 10">
    <name type="scientific">Bradyrhizobium japonicum</name>
    <dbReference type="NCBI Taxonomy" id="375"/>
    <lineage>
        <taxon>Bacteria</taxon>
        <taxon>Pseudomonadati</taxon>
        <taxon>Pseudomonadota</taxon>
        <taxon>Alphaproteobacteria</taxon>
        <taxon>Hyphomicrobiales</taxon>
        <taxon>Nitrobacteraceae</taxon>
        <taxon>Bradyrhizobium</taxon>
    </lineage>
</organism>
<dbReference type="AlphaFoldDB" id="A0A0A3YHJ5"/>
<sequence>MPTETTASKSAAPKPAPAPNGDFYQLVDLLTADERALVKKVRTYMETKVQPVINKYWSDDAFPFELLPSFKELGLGGLGFEGYGCAGGSQKLFGFIAMELARTDASFCTFFGVHSGLAMGSIYLDGSEEQKQKWLPAMARWEKIGCFGLTEPLVGSGTSGGLTTTAKREGDTWVLNGQKRWIGNAPWCDISIIWARDLADNQVKGFIVENKSTPGFSVEKIEHKIALKVVQNGQITLKDVRVPEANRLQGGNSFRDTARVLRMTRYMVGWASTGIQMGAYEATLKYAQERLQFGKPIASFQLIQDLLAKMLGNLTACQCLMLRLATLDDEGKLGDHHAALAKAFCTAKSRETVSWGREVLGGNGIVADYNVARFFADAEALYSYEGTYQMQNLIVGKAITGHGAFL</sequence>
<dbReference type="GO" id="GO:0006635">
    <property type="term" value="P:fatty acid beta-oxidation"/>
    <property type="evidence" value="ECO:0007669"/>
    <property type="project" value="InterPro"/>
</dbReference>
<comment type="cofactor">
    <cofactor evidence="1 5">
        <name>FAD</name>
        <dbReference type="ChEBI" id="CHEBI:57692"/>
    </cofactor>
</comment>
<reference evidence="9 10" key="1">
    <citation type="submission" date="2014-09" db="EMBL/GenBank/DDBJ databases">
        <title>Draft genome of Bradyrhizobium japonicum Is-34.</title>
        <authorList>
            <person name="Tsurumaru H."/>
            <person name="Yamakawa T."/>
            <person name="Hashimoto S."/>
            <person name="Okizaki K."/>
            <person name="Kanesaki Y."/>
            <person name="Yoshikawa H."/>
            <person name="Yajima S."/>
        </authorList>
    </citation>
    <scope>NUCLEOTIDE SEQUENCE [LARGE SCALE GENOMIC DNA]</scope>
    <source>
        <strain evidence="9 10">Is-34</strain>
    </source>
</reference>